<dbReference type="OrthoDB" id="436496at2759"/>
<evidence type="ECO:0000256" key="14">
    <source>
        <dbReference type="ARBA" id="ARBA00048649"/>
    </source>
</evidence>
<evidence type="ECO:0000256" key="6">
    <source>
        <dbReference type="ARBA" id="ARBA00022617"/>
    </source>
</evidence>
<dbReference type="EC" id="1.14.12.17" evidence="4"/>
<dbReference type="PANTHER" id="PTHR43396">
    <property type="entry name" value="FLAVOHEMOPROTEIN"/>
    <property type="match status" value="1"/>
</dbReference>
<keyword evidence="6" id="KW-0349">Heme</keyword>
<dbReference type="GO" id="GO:0020037">
    <property type="term" value="F:heme binding"/>
    <property type="evidence" value="ECO:0007669"/>
    <property type="project" value="InterPro"/>
</dbReference>
<gene>
    <name evidence="19" type="primary">Bcfhg1</name>
    <name evidence="19" type="ORF">BCIN_04g06230</name>
</gene>
<evidence type="ECO:0000256" key="13">
    <source>
        <dbReference type="ARBA" id="ARBA00023027"/>
    </source>
</evidence>
<dbReference type="EMBL" id="CP009808">
    <property type="protein sequence ID" value="ATZ49482.1"/>
    <property type="molecule type" value="Genomic_DNA"/>
</dbReference>
<dbReference type="InterPro" id="IPR039261">
    <property type="entry name" value="FNR_nucleotide-bd"/>
</dbReference>
<feature type="domain" description="FAD-binding FR-type" evidence="18">
    <location>
        <begin position="170"/>
        <end position="287"/>
    </location>
</feature>
<evidence type="ECO:0000259" key="18">
    <source>
        <dbReference type="PROSITE" id="PS51384"/>
    </source>
</evidence>
<feature type="domain" description="Globin" evidence="17">
    <location>
        <begin position="23"/>
        <end position="160"/>
    </location>
</feature>
<evidence type="ECO:0000259" key="17">
    <source>
        <dbReference type="PROSITE" id="PS01033"/>
    </source>
</evidence>
<dbReference type="PROSITE" id="PS01033">
    <property type="entry name" value="GLOBIN"/>
    <property type="match status" value="1"/>
</dbReference>
<proteinExistence type="inferred from homology"/>
<reference evidence="19 20" key="3">
    <citation type="journal article" date="2017" name="Mol. Plant Pathol.">
        <title>A gapless genome sequence of the fungus Botrytis cinerea.</title>
        <authorList>
            <person name="Van Kan J.A."/>
            <person name="Stassen J.H."/>
            <person name="Mosbach A."/>
            <person name="Van Der Lee T.A."/>
            <person name="Faino L."/>
            <person name="Farmer A.D."/>
            <person name="Papasotiriou D.G."/>
            <person name="Zhou S."/>
            <person name="Seidl M.F."/>
            <person name="Cottam E."/>
            <person name="Edel D."/>
            <person name="Hahn M."/>
            <person name="Schwartz D.C."/>
            <person name="Dietrich R.A."/>
            <person name="Widdison S."/>
            <person name="Scalliet G."/>
        </authorList>
    </citation>
    <scope>NUCLEOTIDE SEQUENCE [LARGE SCALE GENOMIC DNA]</scope>
    <source>
        <strain evidence="19 20">B05.10</strain>
    </source>
</reference>
<keyword evidence="12" id="KW-0408">Iron</keyword>
<dbReference type="GO" id="GO:0071500">
    <property type="term" value="P:cellular response to nitrosative stress"/>
    <property type="evidence" value="ECO:0007669"/>
    <property type="project" value="TreeGrafter"/>
</dbReference>
<dbReference type="PROSITE" id="PS51384">
    <property type="entry name" value="FAD_FR"/>
    <property type="match status" value="1"/>
</dbReference>
<comment type="function">
    <text evidence="16">In the presence of oxygen and NADH, it has NADH oxidase activity, which leads to the generation of superoxide and H(2)O(2). Under anaerobic conditions, it also exhibits nitric oxide reductase and FAD reductase activities. However, all these reactions are much lower than NOD activity.</text>
</comment>
<protein>
    <recommendedName>
        <fullName evidence="4">nitric oxide dioxygenase</fullName>
        <ecNumber evidence="4">1.14.12.17</ecNumber>
    </recommendedName>
</protein>
<evidence type="ECO:0000256" key="5">
    <source>
        <dbReference type="ARBA" id="ARBA00022575"/>
    </source>
</evidence>
<dbReference type="Gene3D" id="1.10.490.10">
    <property type="entry name" value="Globins"/>
    <property type="match status" value="1"/>
</dbReference>
<comment type="similarity">
    <text evidence="3">In the C-terminal section; belongs to the flavoprotein pyridine nucleotide cytochrome reductase family.</text>
</comment>
<dbReference type="CDD" id="cd06184">
    <property type="entry name" value="flavohem_like_fad_nad_binding"/>
    <property type="match status" value="1"/>
</dbReference>
<comment type="catalytic activity">
    <reaction evidence="15">
        <text>2 nitric oxide + NADPH + 2 O2 = 2 nitrate + NADP(+) + H(+)</text>
        <dbReference type="Rhea" id="RHEA:19465"/>
        <dbReference type="ChEBI" id="CHEBI:15378"/>
        <dbReference type="ChEBI" id="CHEBI:15379"/>
        <dbReference type="ChEBI" id="CHEBI:16480"/>
        <dbReference type="ChEBI" id="CHEBI:17632"/>
        <dbReference type="ChEBI" id="CHEBI:57783"/>
        <dbReference type="ChEBI" id="CHEBI:58349"/>
        <dbReference type="EC" id="1.14.12.17"/>
    </reaction>
</comment>
<evidence type="ECO:0000256" key="9">
    <source>
        <dbReference type="ARBA" id="ARBA00022827"/>
    </source>
</evidence>
<dbReference type="Proteomes" id="UP000001798">
    <property type="component" value="Chromosome 4"/>
</dbReference>
<evidence type="ECO:0000256" key="8">
    <source>
        <dbReference type="ARBA" id="ARBA00022723"/>
    </source>
</evidence>
<dbReference type="CDD" id="cd08922">
    <property type="entry name" value="FHb-globin"/>
    <property type="match status" value="1"/>
</dbReference>
<name>A0A384JG81_BOTFB</name>
<keyword evidence="9" id="KW-0274">FAD</keyword>
<evidence type="ECO:0000256" key="3">
    <source>
        <dbReference type="ARBA" id="ARBA00006401"/>
    </source>
</evidence>
<comment type="catalytic activity">
    <reaction evidence="14">
        <text>2 nitric oxide + NADH + 2 O2 = 2 nitrate + NAD(+) + H(+)</text>
        <dbReference type="Rhea" id="RHEA:19469"/>
        <dbReference type="ChEBI" id="CHEBI:15378"/>
        <dbReference type="ChEBI" id="CHEBI:15379"/>
        <dbReference type="ChEBI" id="CHEBI:16480"/>
        <dbReference type="ChEBI" id="CHEBI:17632"/>
        <dbReference type="ChEBI" id="CHEBI:57540"/>
        <dbReference type="ChEBI" id="CHEBI:57945"/>
        <dbReference type="EC" id="1.14.12.17"/>
    </reaction>
</comment>
<evidence type="ECO:0000256" key="10">
    <source>
        <dbReference type="ARBA" id="ARBA00022857"/>
    </source>
</evidence>
<dbReference type="Pfam" id="PF00175">
    <property type="entry name" value="NAD_binding_1"/>
    <property type="match status" value="1"/>
</dbReference>
<dbReference type="VEuPathDB" id="FungiDB:Bcin04g06230"/>
<dbReference type="PANTHER" id="PTHR43396:SF3">
    <property type="entry name" value="FLAVOHEMOPROTEIN"/>
    <property type="match status" value="1"/>
</dbReference>
<accession>A0A384JG81</accession>
<evidence type="ECO:0000313" key="20">
    <source>
        <dbReference type="Proteomes" id="UP000001798"/>
    </source>
</evidence>
<keyword evidence="8" id="KW-0479">Metal-binding</keyword>
<reference evidence="19 20" key="1">
    <citation type="journal article" date="2011" name="PLoS Genet.">
        <title>Genomic analysis of the necrotrophic fungal pathogens Sclerotinia sclerotiorum and Botrytis cinerea.</title>
        <authorList>
            <person name="Amselem J."/>
            <person name="Cuomo C.A."/>
            <person name="van Kan J.A."/>
            <person name="Viaud M."/>
            <person name="Benito E.P."/>
            <person name="Couloux A."/>
            <person name="Coutinho P.M."/>
            <person name="de Vries R.P."/>
            <person name="Dyer P.S."/>
            <person name="Fillinger S."/>
            <person name="Fournier E."/>
            <person name="Gout L."/>
            <person name="Hahn M."/>
            <person name="Kohn L."/>
            <person name="Lapalu N."/>
            <person name="Plummer K.M."/>
            <person name="Pradier J.M."/>
            <person name="Quevillon E."/>
            <person name="Sharon A."/>
            <person name="Simon A."/>
            <person name="ten Have A."/>
            <person name="Tudzynski B."/>
            <person name="Tudzynski P."/>
            <person name="Wincker P."/>
            <person name="Andrew M."/>
            <person name="Anthouard V."/>
            <person name="Beever R.E."/>
            <person name="Beffa R."/>
            <person name="Benoit I."/>
            <person name="Bouzid O."/>
            <person name="Brault B."/>
            <person name="Chen Z."/>
            <person name="Choquer M."/>
            <person name="Collemare J."/>
            <person name="Cotton P."/>
            <person name="Danchin E.G."/>
            <person name="Da Silva C."/>
            <person name="Gautier A."/>
            <person name="Giraud C."/>
            <person name="Giraud T."/>
            <person name="Gonzalez C."/>
            <person name="Grossetete S."/>
            <person name="Guldener U."/>
            <person name="Henrissat B."/>
            <person name="Howlett B.J."/>
            <person name="Kodira C."/>
            <person name="Kretschmer M."/>
            <person name="Lappartient A."/>
            <person name="Leroch M."/>
            <person name="Levis C."/>
            <person name="Mauceli E."/>
            <person name="Neuveglise C."/>
            <person name="Oeser B."/>
            <person name="Pearson M."/>
            <person name="Poulain J."/>
            <person name="Poussereau N."/>
            <person name="Quesneville H."/>
            <person name="Rascle C."/>
            <person name="Schumacher J."/>
            <person name="Segurens B."/>
            <person name="Sexton A."/>
            <person name="Silva E."/>
            <person name="Sirven C."/>
            <person name="Soanes D.M."/>
            <person name="Talbot N.J."/>
            <person name="Templeton M."/>
            <person name="Yandava C."/>
            <person name="Yarden O."/>
            <person name="Zeng Q."/>
            <person name="Rollins J.A."/>
            <person name="Lebrun M.H."/>
            <person name="Dickman M."/>
        </authorList>
    </citation>
    <scope>NUCLEOTIDE SEQUENCE [LARGE SCALE GENOMIC DNA]</scope>
    <source>
        <strain evidence="19 20">B05.10</strain>
    </source>
</reference>
<keyword evidence="7" id="KW-0285">Flavoprotein</keyword>
<dbReference type="SUPFAM" id="SSF46458">
    <property type="entry name" value="Globin-like"/>
    <property type="match status" value="1"/>
</dbReference>
<dbReference type="GO" id="GO:0046872">
    <property type="term" value="F:metal ion binding"/>
    <property type="evidence" value="ECO:0007669"/>
    <property type="project" value="UniProtKB-KW"/>
</dbReference>
<comment type="cofactor">
    <cofactor evidence="2">
        <name>FAD</name>
        <dbReference type="ChEBI" id="CHEBI:57692"/>
    </cofactor>
</comment>
<dbReference type="GO" id="GO:0046210">
    <property type="term" value="P:nitric oxide catabolic process"/>
    <property type="evidence" value="ECO:0007669"/>
    <property type="project" value="TreeGrafter"/>
</dbReference>
<dbReference type="SUPFAM" id="SSF52343">
    <property type="entry name" value="Ferredoxin reductase-like, C-terminal NADP-linked domain"/>
    <property type="match status" value="1"/>
</dbReference>
<dbReference type="Pfam" id="PF00042">
    <property type="entry name" value="Globin"/>
    <property type="match status" value="1"/>
</dbReference>
<organism evidence="19 20">
    <name type="scientific">Botryotinia fuckeliana (strain B05.10)</name>
    <name type="common">Noble rot fungus</name>
    <name type="synonym">Botrytis cinerea</name>
    <dbReference type="NCBI Taxonomy" id="332648"/>
    <lineage>
        <taxon>Eukaryota</taxon>
        <taxon>Fungi</taxon>
        <taxon>Dikarya</taxon>
        <taxon>Ascomycota</taxon>
        <taxon>Pezizomycotina</taxon>
        <taxon>Leotiomycetes</taxon>
        <taxon>Helotiales</taxon>
        <taxon>Sclerotiniaceae</taxon>
        <taxon>Botrytis</taxon>
    </lineage>
</organism>
<reference evidence="19 20" key="2">
    <citation type="journal article" date="2012" name="Eukaryot. Cell">
        <title>Genome update of Botrytis cinerea strains B05.10 and T4.</title>
        <authorList>
            <person name="Staats M."/>
            <person name="van Kan J.A."/>
        </authorList>
    </citation>
    <scope>NUCLEOTIDE SEQUENCE [LARGE SCALE GENOMIC DNA]</scope>
    <source>
        <strain evidence="19 20">B05.10</strain>
    </source>
</reference>
<dbReference type="InterPro" id="IPR012292">
    <property type="entry name" value="Globin/Proto"/>
</dbReference>
<keyword evidence="13" id="KW-0520">NAD</keyword>
<keyword evidence="11" id="KW-0560">Oxidoreductase</keyword>
<dbReference type="InterPro" id="IPR009050">
    <property type="entry name" value="Globin-like_sf"/>
</dbReference>
<dbReference type="KEGG" id="bfu:BCIN_04g06230"/>
<evidence type="ECO:0000256" key="7">
    <source>
        <dbReference type="ARBA" id="ARBA00022630"/>
    </source>
</evidence>
<evidence type="ECO:0000256" key="12">
    <source>
        <dbReference type="ARBA" id="ARBA00023004"/>
    </source>
</evidence>
<dbReference type="FunFam" id="3.40.50.80:FF:000010">
    <property type="entry name" value="Flavohemoprotein"/>
    <property type="match status" value="1"/>
</dbReference>
<evidence type="ECO:0000256" key="1">
    <source>
        <dbReference type="ARBA" id="ARBA00001970"/>
    </source>
</evidence>
<dbReference type="Gene3D" id="3.40.50.80">
    <property type="entry name" value="Nucleotide-binding domain of ferredoxin-NADP reductase (FNR) module"/>
    <property type="match status" value="1"/>
</dbReference>
<dbReference type="InterPro" id="IPR017927">
    <property type="entry name" value="FAD-bd_FR_type"/>
</dbReference>
<dbReference type="FunFam" id="1.10.490.10:FF:000003">
    <property type="entry name" value="Flavohemoprotein"/>
    <property type="match status" value="1"/>
</dbReference>
<keyword evidence="10" id="KW-0521">NADP</keyword>
<keyword evidence="5" id="KW-0216">Detoxification</keyword>
<dbReference type="GO" id="GO:0009636">
    <property type="term" value="P:response to toxic substance"/>
    <property type="evidence" value="ECO:0007669"/>
    <property type="project" value="UniProtKB-KW"/>
</dbReference>
<dbReference type="NCBIfam" id="NF009805">
    <property type="entry name" value="PRK13289.1"/>
    <property type="match status" value="1"/>
</dbReference>
<dbReference type="RefSeq" id="XP_024548496.1">
    <property type="nucleotide sequence ID" value="XM_024692715.1"/>
</dbReference>
<dbReference type="GO" id="GO:0019825">
    <property type="term" value="F:oxygen binding"/>
    <property type="evidence" value="ECO:0007669"/>
    <property type="project" value="InterPro"/>
</dbReference>
<dbReference type="AlphaFoldDB" id="A0A384JG81"/>
<dbReference type="GO" id="GO:0071949">
    <property type="term" value="F:FAD binding"/>
    <property type="evidence" value="ECO:0007669"/>
    <property type="project" value="TreeGrafter"/>
</dbReference>
<dbReference type="SUPFAM" id="SSF63380">
    <property type="entry name" value="Riboflavin synthase domain-like"/>
    <property type="match status" value="1"/>
</dbReference>
<dbReference type="InterPro" id="IPR000971">
    <property type="entry name" value="Globin"/>
</dbReference>
<evidence type="ECO:0000256" key="11">
    <source>
        <dbReference type="ARBA" id="ARBA00023002"/>
    </source>
</evidence>
<evidence type="ECO:0000256" key="15">
    <source>
        <dbReference type="ARBA" id="ARBA00049433"/>
    </source>
</evidence>
<dbReference type="FunFam" id="2.40.30.10:FF:000034">
    <property type="entry name" value="Flavohemoprotein"/>
    <property type="match status" value="1"/>
</dbReference>
<dbReference type="GO" id="GO:0008941">
    <property type="term" value="F:nitric oxide dioxygenase NAD(P)H activity"/>
    <property type="evidence" value="ECO:0007669"/>
    <property type="project" value="UniProtKB-EC"/>
</dbReference>
<evidence type="ECO:0000313" key="19">
    <source>
        <dbReference type="EMBL" id="ATZ49482.1"/>
    </source>
</evidence>
<dbReference type="InterPro" id="IPR017938">
    <property type="entry name" value="Riboflavin_synthase-like_b-brl"/>
</dbReference>
<dbReference type="InterPro" id="IPR001433">
    <property type="entry name" value="OxRdtase_FAD/NAD-bd"/>
</dbReference>
<keyword evidence="20" id="KW-1185">Reference proteome</keyword>
<sequence length="433" mass="47959">MSRITRAGKQQHSLLDNSDLKMALTPQQIDIIKATVPVVQEYGTAITTTFYKNVLAANPALNNIFNQTNQKNGDQPRALSGALAAYAANIDNLAVLSDAVERICQKHASLFIRPEHYPIVGKYLLEAMGQVLGAALTPEILDAWTAAYNQLAQIMIDREMQLYQEAGEWKEWRDFKIAKKVKESSIITSFYLEPVDGKPLPPFKPGQYISVQVHVPDFGYLQSRQYSLSDRPNEKYYRISVKREDAVVLPEANTPVEAGVISNILHDTKHEGDVVQVSPPQGEFFLDLQKNTDSPVVLISAGVGLTPMVSILNTLVERGSARPISYIHAARSKEVDAFHDHVQEIATSNSNVRSWVFVKNLPADNYGHPVKDLAGRMDLSKVKDAALHLDDSTTVYFICGPGGFMDDMSKVLQTFGVSEDRINLEVFGTGEAQ</sequence>
<dbReference type="Gene3D" id="2.40.30.10">
    <property type="entry name" value="Translation factors"/>
    <property type="match status" value="1"/>
</dbReference>
<dbReference type="GeneID" id="5438394"/>
<evidence type="ECO:0000256" key="16">
    <source>
        <dbReference type="ARBA" id="ARBA00056398"/>
    </source>
</evidence>
<comment type="cofactor">
    <cofactor evidence="1">
        <name>heme b</name>
        <dbReference type="ChEBI" id="CHEBI:60344"/>
    </cofactor>
</comment>
<evidence type="ECO:0000256" key="4">
    <source>
        <dbReference type="ARBA" id="ARBA00012229"/>
    </source>
</evidence>
<evidence type="ECO:0000256" key="2">
    <source>
        <dbReference type="ARBA" id="ARBA00001974"/>
    </source>
</evidence>